<keyword evidence="1" id="KW-1133">Transmembrane helix</keyword>
<dbReference type="EMBL" id="CP001050">
    <property type="protein sequence ID" value="ACF31113.1"/>
    <property type="molecule type" value="Genomic_DNA"/>
</dbReference>
<dbReference type="AlphaFoldDB" id="B4RR55"/>
<reference evidence="2 3" key="1">
    <citation type="journal article" date="2008" name="J. Bacteriol.">
        <title>Complete genome sequence of Neisseria gonorrhoeae NCCP11945.</title>
        <authorList>
            <person name="Chung G.T."/>
            <person name="Yoo J.S."/>
            <person name="Oh H.B."/>
            <person name="Lee Y.S."/>
            <person name="Cha S.H."/>
            <person name="Kim S.J."/>
            <person name="Yoo C.K."/>
        </authorList>
    </citation>
    <scope>NUCLEOTIDE SEQUENCE [LARGE SCALE GENOMIC DNA]</scope>
    <source>
        <strain evidence="2 3">NCCP11945</strain>
    </source>
</reference>
<dbReference type="Proteomes" id="UP000002564">
    <property type="component" value="Chromosome"/>
</dbReference>
<proteinExistence type="predicted"/>
<protein>
    <submittedName>
        <fullName evidence="2">Uncharacterized protein</fullName>
    </submittedName>
</protein>
<organism evidence="2 3">
    <name type="scientific">Neisseria gonorrhoeae (strain NCCP11945)</name>
    <dbReference type="NCBI Taxonomy" id="521006"/>
    <lineage>
        <taxon>Bacteria</taxon>
        <taxon>Pseudomonadati</taxon>
        <taxon>Pseudomonadota</taxon>
        <taxon>Betaproteobacteria</taxon>
        <taxon>Neisseriales</taxon>
        <taxon>Neisseriaceae</taxon>
        <taxon>Neisseria</taxon>
    </lineage>
</organism>
<keyword evidence="1" id="KW-0812">Transmembrane</keyword>
<keyword evidence="1" id="KW-0472">Membrane</keyword>
<name>B4RR55_NEIG2</name>
<dbReference type="HOGENOM" id="CLU_2992004_0_0_4"/>
<gene>
    <name evidence="2" type="ordered locus">NGK_2513</name>
</gene>
<dbReference type="KEGG" id="ngk:NGK_2513"/>
<feature type="transmembrane region" description="Helical" evidence="1">
    <location>
        <begin position="17"/>
        <end position="37"/>
    </location>
</feature>
<accession>B4RR55</accession>
<evidence type="ECO:0000256" key="1">
    <source>
        <dbReference type="SAM" id="Phobius"/>
    </source>
</evidence>
<sequence length="57" mass="6793">MVKWGANGLQYDLAESVFVTGFLIVINFLNRHFIFLLQKLWMRLYAKIFVIKTMKLI</sequence>
<evidence type="ECO:0000313" key="2">
    <source>
        <dbReference type="EMBL" id="ACF31113.1"/>
    </source>
</evidence>
<evidence type="ECO:0000313" key="3">
    <source>
        <dbReference type="Proteomes" id="UP000002564"/>
    </source>
</evidence>